<dbReference type="SUPFAM" id="SSF50969">
    <property type="entry name" value="YVTN repeat-like/Quinoprotein amine dehydrogenase"/>
    <property type="match status" value="1"/>
</dbReference>
<dbReference type="RefSeq" id="WP_185076664.1">
    <property type="nucleotide sequence ID" value="NZ_MOBP01000021.1"/>
</dbReference>
<dbReference type="InterPro" id="IPR011964">
    <property type="entry name" value="YVTN_b-propeller_repeat"/>
</dbReference>
<protein>
    <submittedName>
        <fullName evidence="2">Uncharacterized protein</fullName>
    </submittedName>
</protein>
<dbReference type="InterPro" id="IPR011044">
    <property type="entry name" value="Quino_amine_DH_bsu"/>
</dbReference>
<organism evidence="2 3">
    <name type="scientific">Pseudomonas frederiksbergensis</name>
    <dbReference type="NCBI Taxonomy" id="104087"/>
    <lineage>
        <taxon>Bacteria</taxon>
        <taxon>Pseudomonadati</taxon>
        <taxon>Pseudomonadota</taxon>
        <taxon>Gammaproteobacteria</taxon>
        <taxon>Pseudomonadales</taxon>
        <taxon>Pseudomonadaceae</taxon>
        <taxon>Pseudomonas</taxon>
    </lineage>
</organism>
<feature type="region of interest" description="Disordered" evidence="1">
    <location>
        <begin position="1"/>
        <end position="24"/>
    </location>
</feature>
<sequence>MSDLPLDPSLPISEPEPFAAADGGPIPRTVCLQPGESVVVEVDPGIGTRLRITAQEKGNALPGNGFLATSSGPGSVTAEAAATSLGVVQRILGTAFPQSLVISPDGTRVYVAGTHYAYRYGALAVIDTATNEVIRTLTLGVEVSGIAVSADSRRVYVARCVDEALNFDIAILDSASLNIIGTIPVAGIGSSRLALSPDGAFLYACGNTSPFAGFPNGRLAVIDIARGQVVQAIVLQNNSKSVAISPDGRRVYASNSNGTGNGPSGSGTVSVLDTRTLAVLKDIEVGVNPDGTVVSLDGTRVYTVNFFYKTLIVMDAATLTVIRQVPIGIGAFFLALSPDGKYLCASNAIPGNGAAIIDTSTFSLSYLPDTAEGTGVAFSADGARVYICNWAGNSVWVVDR</sequence>
<dbReference type="NCBIfam" id="TIGR02276">
    <property type="entry name" value="beta_rpt_yvtn"/>
    <property type="match status" value="1"/>
</dbReference>
<dbReference type="PANTHER" id="PTHR47197:SF3">
    <property type="entry name" value="DIHYDRO-HEME D1 DEHYDROGENASE"/>
    <property type="match status" value="1"/>
</dbReference>
<name>A0A423K7G1_9PSED</name>
<accession>A0A423K7G1</accession>
<dbReference type="Proteomes" id="UP000283627">
    <property type="component" value="Unassembled WGS sequence"/>
</dbReference>
<evidence type="ECO:0000313" key="3">
    <source>
        <dbReference type="Proteomes" id="UP000283627"/>
    </source>
</evidence>
<dbReference type="InterPro" id="IPR015943">
    <property type="entry name" value="WD40/YVTN_repeat-like_dom_sf"/>
</dbReference>
<dbReference type="Gene3D" id="2.130.10.10">
    <property type="entry name" value="YVTN repeat-like/Quinoprotein amine dehydrogenase"/>
    <property type="match status" value="3"/>
</dbReference>
<proteinExistence type="predicted"/>
<gene>
    <name evidence="2" type="ORF">BK665_25405</name>
</gene>
<evidence type="ECO:0000256" key="1">
    <source>
        <dbReference type="SAM" id="MobiDB-lite"/>
    </source>
</evidence>
<dbReference type="PANTHER" id="PTHR47197">
    <property type="entry name" value="PROTEIN NIRF"/>
    <property type="match status" value="1"/>
</dbReference>
<evidence type="ECO:0000313" key="2">
    <source>
        <dbReference type="EMBL" id="RON47691.1"/>
    </source>
</evidence>
<dbReference type="EMBL" id="MOBP01000021">
    <property type="protein sequence ID" value="RON47691.1"/>
    <property type="molecule type" value="Genomic_DNA"/>
</dbReference>
<comment type="caution">
    <text evidence="2">The sequence shown here is derived from an EMBL/GenBank/DDBJ whole genome shotgun (WGS) entry which is preliminary data.</text>
</comment>
<dbReference type="InterPro" id="IPR051200">
    <property type="entry name" value="Host-pathogen_enzymatic-act"/>
</dbReference>
<dbReference type="AlphaFoldDB" id="A0A423K7G1"/>
<reference evidence="2 3" key="1">
    <citation type="submission" date="2016-10" db="EMBL/GenBank/DDBJ databases">
        <title>Comparative genome analysis of multiple Pseudomonas spp. focuses on biocontrol and plant growth promoting traits.</title>
        <authorList>
            <person name="Tao X.-Y."/>
            <person name="Taylor C.G."/>
        </authorList>
    </citation>
    <scope>NUCLEOTIDE SEQUENCE [LARGE SCALE GENOMIC DNA]</scope>
    <source>
        <strain evidence="2 3">39A2</strain>
    </source>
</reference>